<comment type="caution">
    <text evidence="4">The sequence shown here is derived from an EMBL/GenBank/DDBJ whole genome shotgun (WGS) entry which is preliminary data.</text>
</comment>
<dbReference type="GO" id="GO:1990904">
    <property type="term" value="C:ribonucleoprotein complex"/>
    <property type="evidence" value="ECO:0007669"/>
    <property type="project" value="UniProtKB-KW"/>
</dbReference>
<evidence type="ECO:0000313" key="4">
    <source>
        <dbReference type="EMBL" id="CAE7412452.1"/>
    </source>
</evidence>
<dbReference type="Proteomes" id="UP000604046">
    <property type="component" value="Unassembled WGS sequence"/>
</dbReference>
<dbReference type="FunFam" id="3.30.1370.30:FF:000001">
    <property type="entry name" value="40S ribosomal protein S15a"/>
    <property type="match status" value="1"/>
</dbReference>
<dbReference type="GO" id="GO:0003735">
    <property type="term" value="F:structural constituent of ribosome"/>
    <property type="evidence" value="ECO:0007669"/>
    <property type="project" value="InterPro"/>
</dbReference>
<keyword evidence="2" id="KW-0689">Ribosomal protein</keyword>
<dbReference type="Pfam" id="PF00410">
    <property type="entry name" value="Ribosomal_S8"/>
    <property type="match status" value="1"/>
</dbReference>
<dbReference type="EMBL" id="CAJNDS010002289">
    <property type="protein sequence ID" value="CAE7412452.1"/>
    <property type="molecule type" value="Genomic_DNA"/>
</dbReference>
<dbReference type="InterPro" id="IPR035987">
    <property type="entry name" value="Ribosomal_uS8_sf"/>
</dbReference>
<dbReference type="Gene3D" id="3.30.1370.30">
    <property type="match status" value="1"/>
</dbReference>
<gene>
    <name evidence="4" type="primary">RPS22A</name>
    <name evidence="4" type="ORF">SNAT2548_LOCUS22432</name>
</gene>
<name>A0A812R049_9DINO</name>
<dbReference type="GO" id="GO:0006412">
    <property type="term" value="P:translation"/>
    <property type="evidence" value="ECO:0007669"/>
    <property type="project" value="InterPro"/>
</dbReference>
<keyword evidence="3" id="KW-0687">Ribonucleoprotein</keyword>
<dbReference type="SUPFAM" id="SSF56047">
    <property type="entry name" value="Ribosomal protein S8"/>
    <property type="match status" value="1"/>
</dbReference>
<dbReference type="InterPro" id="IPR000630">
    <property type="entry name" value="Ribosomal_uS8"/>
</dbReference>
<evidence type="ECO:0000256" key="3">
    <source>
        <dbReference type="ARBA" id="ARBA00023274"/>
    </source>
</evidence>
<reference evidence="4" key="1">
    <citation type="submission" date="2021-02" db="EMBL/GenBank/DDBJ databases">
        <authorList>
            <person name="Dougan E. K."/>
            <person name="Rhodes N."/>
            <person name="Thang M."/>
            <person name="Chan C."/>
        </authorList>
    </citation>
    <scope>NUCLEOTIDE SEQUENCE</scope>
</reference>
<accession>A0A812R049</accession>
<evidence type="ECO:0000256" key="1">
    <source>
        <dbReference type="ARBA" id="ARBA00006471"/>
    </source>
</evidence>
<dbReference type="Gene3D" id="3.30.1490.10">
    <property type="match status" value="1"/>
</dbReference>
<dbReference type="PANTHER" id="PTHR11758">
    <property type="entry name" value="40S RIBOSOMAL PROTEIN S15A"/>
    <property type="match status" value="1"/>
</dbReference>
<proteinExistence type="inferred from homology"/>
<dbReference type="OrthoDB" id="10250260at2759"/>
<comment type="similarity">
    <text evidence="1">Belongs to the universal ribosomal protein uS8 family.</text>
</comment>
<keyword evidence="5" id="KW-1185">Reference proteome</keyword>
<sequence>MAETDKKVMEKSREKEDLTSLMHPRQLLATLLSGFDWRRALSDNLGREGHDQVRCMTCRFLAEDCSADVPKSLDVRHALRAMPSFIFGVEVVLTQVGTACKDWAARAGDILEAIAQTRGSQCFIWAQPDAQDQLGLWIFSQPDWLMNAVDRLRAYATGSTAAAPSLSDLVGLGKKARGLRLVQPKEEKFEAVCDLSEFLHFFAAPGAAAGPGVPAMSHVRWGGEVALPSMKRSAVPKKTLLASWRQIAALMALTVRPAQTVPAQQLNDQLVAGKQLENNIVNAEKRGKRQVLIRPNSKVIIKFLQVMQKHGYIGDLESLGSLQIIDDHRAGKVVVELIGRLNKCGVISPRFDVSVEGIEQLASDLLPSRQFGHLVLRGPSDG</sequence>
<protein>
    <submittedName>
        <fullName evidence="4">RPS22A protein</fullName>
    </submittedName>
</protein>
<evidence type="ECO:0000256" key="2">
    <source>
        <dbReference type="ARBA" id="ARBA00022980"/>
    </source>
</evidence>
<dbReference type="AlphaFoldDB" id="A0A812R049"/>
<dbReference type="GO" id="GO:0005840">
    <property type="term" value="C:ribosome"/>
    <property type="evidence" value="ECO:0007669"/>
    <property type="project" value="UniProtKB-KW"/>
</dbReference>
<organism evidence="4 5">
    <name type="scientific">Symbiodinium natans</name>
    <dbReference type="NCBI Taxonomy" id="878477"/>
    <lineage>
        <taxon>Eukaryota</taxon>
        <taxon>Sar</taxon>
        <taxon>Alveolata</taxon>
        <taxon>Dinophyceae</taxon>
        <taxon>Suessiales</taxon>
        <taxon>Symbiodiniaceae</taxon>
        <taxon>Symbiodinium</taxon>
    </lineage>
</organism>
<evidence type="ECO:0000313" key="5">
    <source>
        <dbReference type="Proteomes" id="UP000604046"/>
    </source>
</evidence>